<evidence type="ECO:0000313" key="3">
    <source>
        <dbReference type="EMBL" id="KTR02679.1"/>
    </source>
</evidence>
<evidence type="ECO:0000313" key="5">
    <source>
        <dbReference type="Proteomes" id="UP000078529"/>
    </source>
</evidence>
<accession>A0A175RIP3</accession>
<evidence type="ECO:0000313" key="2">
    <source>
        <dbReference type="EMBL" id="KTQ85681.1"/>
    </source>
</evidence>
<organism evidence="3 5">
    <name type="scientific">Aureimonas ureilytica</name>
    <dbReference type="NCBI Taxonomy" id="401562"/>
    <lineage>
        <taxon>Bacteria</taxon>
        <taxon>Pseudomonadati</taxon>
        <taxon>Pseudomonadota</taxon>
        <taxon>Alphaproteobacteria</taxon>
        <taxon>Hyphomicrobiales</taxon>
        <taxon>Aurantimonadaceae</taxon>
        <taxon>Aureimonas</taxon>
    </lineage>
</organism>
<evidence type="ECO:0000313" key="4">
    <source>
        <dbReference type="Proteomes" id="UP000078272"/>
    </source>
</evidence>
<name>A0A175RIP3_9HYPH</name>
<dbReference type="RefSeq" id="WP_058602190.1">
    <property type="nucleotide sequence ID" value="NZ_LDPZ01000054.1"/>
</dbReference>
<proteinExistence type="predicted"/>
<dbReference type="EMBL" id="LDPZ01000054">
    <property type="protein sequence ID" value="KTQ85681.1"/>
    <property type="molecule type" value="Genomic_DNA"/>
</dbReference>
<keyword evidence="5" id="KW-1185">Reference proteome</keyword>
<dbReference type="Proteomes" id="UP000078529">
    <property type="component" value="Unassembled WGS sequence"/>
</dbReference>
<feature type="region of interest" description="Disordered" evidence="1">
    <location>
        <begin position="1"/>
        <end position="29"/>
    </location>
</feature>
<dbReference type="AlphaFoldDB" id="A0A175RIP3"/>
<dbReference type="OrthoDB" id="7908158at2"/>
<protein>
    <recommendedName>
        <fullName evidence="6">DUF3606 domain-containing protein</fullName>
    </recommendedName>
</protein>
<reference evidence="4 5" key="1">
    <citation type="journal article" date="2016" name="Front. Microbiol.">
        <title>Genomic Resource of Rice Seed Associated Bacteria.</title>
        <authorList>
            <person name="Midha S."/>
            <person name="Bansal K."/>
            <person name="Sharma S."/>
            <person name="Kumar N."/>
            <person name="Patil P.P."/>
            <person name="Chaudhry V."/>
            <person name="Patil P.B."/>
        </authorList>
    </citation>
    <scope>NUCLEOTIDE SEQUENCE [LARGE SCALE GENOMIC DNA]</scope>
    <source>
        <strain evidence="2 4">NS226</strain>
        <strain evidence="3 5">NS365</strain>
    </source>
</reference>
<dbReference type="EMBL" id="LDQA01000069">
    <property type="protein sequence ID" value="KTR02679.1"/>
    <property type="molecule type" value="Genomic_DNA"/>
</dbReference>
<gene>
    <name evidence="2" type="ORF">NS226_19175</name>
    <name evidence="3" type="ORF">NS365_20710</name>
</gene>
<sequence length="60" mass="6637">MSTPTKTPAKSGKTAPHEEPYEPEAFAKKYGIPPGEAKTIIKRYGPSRRKLDTYMAARNA</sequence>
<dbReference type="PATRIC" id="fig|401562.3.peg.3947"/>
<evidence type="ECO:0008006" key="6">
    <source>
        <dbReference type="Google" id="ProtNLM"/>
    </source>
</evidence>
<dbReference type="Proteomes" id="UP000078272">
    <property type="component" value="Unassembled WGS sequence"/>
</dbReference>
<dbReference type="STRING" id="401562.NS365_20710"/>
<comment type="caution">
    <text evidence="3">The sequence shown here is derived from an EMBL/GenBank/DDBJ whole genome shotgun (WGS) entry which is preliminary data.</text>
</comment>
<evidence type="ECO:0000256" key="1">
    <source>
        <dbReference type="SAM" id="MobiDB-lite"/>
    </source>
</evidence>